<dbReference type="RefSeq" id="WP_194116232.1">
    <property type="nucleotide sequence ID" value="NZ_JADFUA010000005.1"/>
</dbReference>
<dbReference type="EMBL" id="JADFUA010000005">
    <property type="protein sequence ID" value="MBE9609707.1"/>
    <property type="molecule type" value="Genomic_DNA"/>
</dbReference>
<evidence type="ECO:0000313" key="2">
    <source>
        <dbReference type="Proteomes" id="UP000604481"/>
    </source>
</evidence>
<reference evidence="1 2" key="1">
    <citation type="submission" date="2020-10" db="EMBL/GenBank/DDBJ databases">
        <title>The genome sequence of Chitinilyticum litopenaei 4Y14.</title>
        <authorList>
            <person name="Liu Y."/>
        </authorList>
    </citation>
    <scope>NUCLEOTIDE SEQUENCE [LARGE SCALE GENOMIC DNA]</scope>
    <source>
        <strain evidence="1 2">4Y14</strain>
    </source>
</reference>
<keyword evidence="2" id="KW-1185">Reference proteome</keyword>
<sequence>MYLTDPRQYPRVNPQNPVIRALMSYLTEKDADAAQAKRRQLAELIDELLLNHDHPALNAALTQTPSQDAWLALWQIVCDAVEGPVSSGSKALPFAIPLILVAGSKNEITLNEQLDADAVLAVLRDAGIIRADAVISLSGALVHPDTLAAINPAQLRQWRDSHDASQPLPDLPATALTFKNEGVFLRYLVGVARQDAGQPAAIRLGGQVGNWANVLAKLVGDALAQDGLTLFPIPRVPQGLLAAQDGARQTQLETRLQVATSNALRSIRSKGRTPVICIASHEPAEIRITFAAQEDSERWEGYVWPLAPGDRVEAIQHYAVELFRECQVNDIRLIDGVQPDKDVDELPYFITAHTAATTQQ</sequence>
<comment type="caution">
    <text evidence="1">The sequence shown here is derived from an EMBL/GenBank/DDBJ whole genome shotgun (WGS) entry which is preliminary data.</text>
</comment>
<proteinExistence type="predicted"/>
<dbReference type="Proteomes" id="UP000604481">
    <property type="component" value="Unassembled WGS sequence"/>
</dbReference>
<accession>A0A8J7FKJ8</accession>
<dbReference type="AlphaFoldDB" id="A0A8J7FKJ8"/>
<organism evidence="1 2">
    <name type="scientific">Chitinilyticum piscinae</name>
    <dbReference type="NCBI Taxonomy" id="2866724"/>
    <lineage>
        <taxon>Bacteria</taxon>
        <taxon>Pseudomonadati</taxon>
        <taxon>Pseudomonadota</taxon>
        <taxon>Betaproteobacteria</taxon>
        <taxon>Neisseriales</taxon>
        <taxon>Chitinibacteraceae</taxon>
        <taxon>Chitinilyticum</taxon>
    </lineage>
</organism>
<gene>
    <name evidence="1" type="ORF">INR99_10110</name>
</gene>
<name>A0A8J7FKJ8_9NEIS</name>
<evidence type="ECO:0000313" key="1">
    <source>
        <dbReference type="EMBL" id="MBE9609707.1"/>
    </source>
</evidence>
<protein>
    <submittedName>
        <fullName evidence="1">Uncharacterized protein</fullName>
    </submittedName>
</protein>